<feature type="transmembrane region" description="Helical" evidence="7">
    <location>
        <begin position="142"/>
        <end position="159"/>
    </location>
</feature>
<gene>
    <name evidence="8" type="ORF">O0R46_02865</name>
</gene>
<dbReference type="EMBL" id="CP114052">
    <property type="protein sequence ID" value="WAW15403.1"/>
    <property type="molecule type" value="Genomic_DNA"/>
</dbReference>
<feature type="transmembrane region" description="Helical" evidence="7">
    <location>
        <begin position="426"/>
        <end position="444"/>
    </location>
</feature>
<dbReference type="InterPro" id="IPR002528">
    <property type="entry name" value="MATE_fam"/>
</dbReference>
<name>A0ABY7JPV5_9FIRM</name>
<sequence>MNNTNSNSLAYNKMEDKKILPLIISMSLPPLCSMFMQYSYNFIDCLFVSWISEDALTAVSLSFPLTTLMLAFSIGIGVGINVLISRFLGQKDFDKANSIVNHGLILATFVGILLNILCLLSIKPYFYAFSSNPRLLELFTDYMYICAFMQIPNILHIAVQKIIQGTGNMIAPMWFQIAGVVFNLVFDPILIFGFGPFPKMGIKGAALSTVLGYTLSMILAFYVLIFTKQKVKIKKNNFSLCYSYFRDIITLGLPSFIMNALGAFMVSFANMFLIVYSTTAVAFFGAYFKAQQVVVMTVNGLIQGCIPIMSYNFGAKKIDRLMQAFKYGTIIASILMGFGSILLIVFPVHILKIFMASDQMISFGVPALRIMATSYIFNGISTMIASYMQSTANIKYSLIINLLRQLVLLLPMMWILTRLFQMNGVWYSFIITELITCLYAYITYKRNSTINI</sequence>
<feature type="transmembrane region" description="Helical" evidence="7">
    <location>
        <begin position="20"/>
        <end position="40"/>
    </location>
</feature>
<feature type="transmembrane region" description="Helical" evidence="7">
    <location>
        <begin position="398"/>
        <end position="420"/>
    </location>
</feature>
<evidence type="ECO:0000256" key="7">
    <source>
        <dbReference type="SAM" id="Phobius"/>
    </source>
</evidence>
<dbReference type="Pfam" id="PF01554">
    <property type="entry name" value="MatE"/>
    <property type="match status" value="2"/>
</dbReference>
<evidence type="ECO:0000313" key="9">
    <source>
        <dbReference type="Proteomes" id="UP001164187"/>
    </source>
</evidence>
<proteinExistence type="predicted"/>
<keyword evidence="4 7" id="KW-0812">Transmembrane</keyword>
<dbReference type="Proteomes" id="UP001164187">
    <property type="component" value="Chromosome"/>
</dbReference>
<keyword evidence="5 7" id="KW-1133">Transmembrane helix</keyword>
<dbReference type="RefSeq" id="WP_269312075.1">
    <property type="nucleotide sequence ID" value="NZ_CP114052.1"/>
</dbReference>
<evidence type="ECO:0000313" key="8">
    <source>
        <dbReference type="EMBL" id="WAW15403.1"/>
    </source>
</evidence>
<evidence type="ECO:0000256" key="5">
    <source>
        <dbReference type="ARBA" id="ARBA00022989"/>
    </source>
</evidence>
<feature type="transmembrane region" description="Helical" evidence="7">
    <location>
        <begin position="60"/>
        <end position="84"/>
    </location>
</feature>
<evidence type="ECO:0000256" key="4">
    <source>
        <dbReference type="ARBA" id="ARBA00022692"/>
    </source>
</evidence>
<feature type="transmembrane region" description="Helical" evidence="7">
    <location>
        <begin position="360"/>
        <end position="377"/>
    </location>
</feature>
<feature type="transmembrane region" description="Helical" evidence="7">
    <location>
        <begin position="104"/>
        <end position="122"/>
    </location>
</feature>
<evidence type="ECO:0000256" key="6">
    <source>
        <dbReference type="ARBA" id="ARBA00023136"/>
    </source>
</evidence>
<evidence type="ECO:0000256" key="3">
    <source>
        <dbReference type="ARBA" id="ARBA00022475"/>
    </source>
</evidence>
<feature type="transmembrane region" description="Helical" evidence="7">
    <location>
        <begin position="325"/>
        <end position="348"/>
    </location>
</feature>
<dbReference type="PIRSF" id="PIRSF006603">
    <property type="entry name" value="DinF"/>
    <property type="match status" value="1"/>
</dbReference>
<dbReference type="InterPro" id="IPR048279">
    <property type="entry name" value="MdtK-like"/>
</dbReference>
<keyword evidence="3" id="KW-1003">Cell membrane</keyword>
<feature type="transmembrane region" description="Helical" evidence="7">
    <location>
        <begin position="171"/>
        <end position="194"/>
    </location>
</feature>
<feature type="transmembrane region" description="Helical" evidence="7">
    <location>
        <begin position="293"/>
        <end position="313"/>
    </location>
</feature>
<accession>A0ABY7JPV5</accession>
<keyword evidence="9" id="KW-1185">Reference proteome</keyword>
<evidence type="ECO:0000256" key="2">
    <source>
        <dbReference type="ARBA" id="ARBA00022448"/>
    </source>
</evidence>
<keyword evidence="6 7" id="KW-0472">Membrane</keyword>
<reference evidence="8" key="1">
    <citation type="submission" date="2022-12" db="EMBL/GenBank/DDBJ databases">
        <title>Peptostreptococcus.</title>
        <authorList>
            <person name="Lee S.H."/>
        </authorList>
    </citation>
    <scope>NUCLEOTIDE SEQUENCE</scope>
    <source>
        <strain evidence="8">CBA3647</strain>
    </source>
</reference>
<protein>
    <submittedName>
        <fullName evidence="8">MATE family efflux transporter</fullName>
    </submittedName>
</protein>
<feature type="transmembrane region" description="Helical" evidence="7">
    <location>
        <begin position="206"/>
        <end position="227"/>
    </location>
</feature>
<evidence type="ECO:0000256" key="1">
    <source>
        <dbReference type="ARBA" id="ARBA00004651"/>
    </source>
</evidence>
<dbReference type="PANTHER" id="PTHR43549">
    <property type="entry name" value="MULTIDRUG RESISTANCE PROTEIN YPNP-RELATED"/>
    <property type="match status" value="1"/>
</dbReference>
<organism evidence="8 9">
    <name type="scientific">Peptostreptococcus equinus</name>
    <dbReference type="NCBI Taxonomy" id="3003601"/>
    <lineage>
        <taxon>Bacteria</taxon>
        <taxon>Bacillati</taxon>
        <taxon>Bacillota</taxon>
        <taxon>Clostridia</taxon>
        <taxon>Peptostreptococcales</taxon>
        <taxon>Peptostreptococcaceae</taxon>
        <taxon>Peptostreptococcus</taxon>
    </lineage>
</organism>
<dbReference type="InterPro" id="IPR052031">
    <property type="entry name" value="Membrane_Transporter-Flippase"/>
</dbReference>
<comment type="subcellular location">
    <subcellularLocation>
        <location evidence="1">Cell membrane</location>
        <topology evidence="1">Multi-pass membrane protein</topology>
    </subcellularLocation>
</comment>
<keyword evidence="2" id="KW-0813">Transport</keyword>
<dbReference type="PANTHER" id="PTHR43549:SF2">
    <property type="entry name" value="MULTIDRUG RESISTANCE PROTEIN NORM-RELATED"/>
    <property type="match status" value="1"/>
</dbReference>
<dbReference type="NCBIfam" id="TIGR00797">
    <property type="entry name" value="matE"/>
    <property type="match status" value="1"/>
</dbReference>